<dbReference type="Pfam" id="PF14510">
    <property type="entry name" value="ABC_trans_N"/>
    <property type="match status" value="1"/>
</dbReference>
<feature type="transmembrane region" description="Helical" evidence="10">
    <location>
        <begin position="1321"/>
        <end position="1344"/>
    </location>
</feature>
<dbReference type="SMART" id="SM00382">
    <property type="entry name" value="AAA"/>
    <property type="match status" value="2"/>
</dbReference>
<feature type="transmembrane region" description="Helical" evidence="10">
    <location>
        <begin position="779"/>
        <end position="796"/>
    </location>
</feature>
<keyword evidence="5" id="KW-0547">Nucleotide-binding</keyword>
<dbReference type="GO" id="GO:0016020">
    <property type="term" value="C:membrane"/>
    <property type="evidence" value="ECO:0007669"/>
    <property type="project" value="UniProtKB-SubCell"/>
</dbReference>
<evidence type="ECO:0000256" key="8">
    <source>
        <dbReference type="ARBA" id="ARBA00023136"/>
    </source>
</evidence>
<organism evidence="12 13">
    <name type="scientific">Pachysolen tannophilus NRRL Y-2460</name>
    <dbReference type="NCBI Taxonomy" id="669874"/>
    <lineage>
        <taxon>Eukaryota</taxon>
        <taxon>Fungi</taxon>
        <taxon>Dikarya</taxon>
        <taxon>Ascomycota</taxon>
        <taxon>Saccharomycotina</taxon>
        <taxon>Pichiomycetes</taxon>
        <taxon>Pachysolenaceae</taxon>
        <taxon>Pachysolen</taxon>
    </lineage>
</organism>
<dbReference type="InterPro" id="IPR017871">
    <property type="entry name" value="ABC_transporter-like_CS"/>
</dbReference>
<dbReference type="InterPro" id="IPR034001">
    <property type="entry name" value="ABCG_PDR_1"/>
</dbReference>
<keyword evidence="6" id="KW-0067">ATP-binding</keyword>
<evidence type="ECO:0000313" key="13">
    <source>
        <dbReference type="Proteomes" id="UP000094236"/>
    </source>
</evidence>
<dbReference type="OrthoDB" id="245989at2759"/>
<protein>
    <recommendedName>
        <fullName evidence="11">ABC transporter domain-containing protein</fullName>
    </recommendedName>
</protein>
<feature type="transmembrane region" description="Helical" evidence="10">
    <location>
        <begin position="1271"/>
        <end position="1300"/>
    </location>
</feature>
<dbReference type="SUPFAM" id="SSF52540">
    <property type="entry name" value="P-loop containing nucleoside triphosphate hydrolases"/>
    <property type="match status" value="2"/>
</dbReference>
<dbReference type="FunFam" id="3.40.50.300:FF:000054">
    <property type="entry name" value="ABC multidrug transporter atrF"/>
    <property type="match status" value="1"/>
</dbReference>
<name>A0A1E4TZJ5_PACTA</name>
<dbReference type="Pfam" id="PF00005">
    <property type="entry name" value="ABC_tran"/>
    <property type="match status" value="2"/>
</dbReference>
<dbReference type="PROSITE" id="PS00211">
    <property type="entry name" value="ABC_TRANSPORTER_1"/>
    <property type="match status" value="1"/>
</dbReference>
<dbReference type="Gene3D" id="3.40.50.300">
    <property type="entry name" value="P-loop containing nucleotide triphosphate hydrolases"/>
    <property type="match status" value="2"/>
</dbReference>
<evidence type="ECO:0000256" key="7">
    <source>
        <dbReference type="ARBA" id="ARBA00022989"/>
    </source>
</evidence>
<dbReference type="PROSITE" id="PS50893">
    <property type="entry name" value="ABC_TRANSPORTER_2"/>
    <property type="match status" value="2"/>
</dbReference>
<evidence type="ECO:0000313" key="12">
    <source>
        <dbReference type="EMBL" id="ODV97159.1"/>
    </source>
</evidence>
<keyword evidence="3 10" id="KW-0812">Transmembrane</keyword>
<accession>A0A1E4TZJ5</accession>
<evidence type="ECO:0000256" key="9">
    <source>
        <dbReference type="SAM" id="MobiDB-lite"/>
    </source>
</evidence>
<evidence type="ECO:0000256" key="6">
    <source>
        <dbReference type="ARBA" id="ARBA00022840"/>
    </source>
</evidence>
<dbReference type="Pfam" id="PF06422">
    <property type="entry name" value="PDR_CDR"/>
    <property type="match status" value="2"/>
</dbReference>
<keyword evidence="8 10" id="KW-0472">Membrane</keyword>
<dbReference type="GO" id="GO:1990961">
    <property type="term" value="P:xenobiotic detoxification by transmembrane export across the plasma membrane"/>
    <property type="evidence" value="ECO:0007669"/>
    <property type="project" value="InterPro"/>
</dbReference>
<feature type="transmembrane region" description="Helical" evidence="10">
    <location>
        <begin position="1377"/>
        <end position="1399"/>
    </location>
</feature>
<keyword evidence="4" id="KW-0677">Repeat</keyword>
<dbReference type="CDD" id="cd03233">
    <property type="entry name" value="ABCG_PDR_domain1"/>
    <property type="match status" value="1"/>
</dbReference>
<evidence type="ECO:0000256" key="2">
    <source>
        <dbReference type="ARBA" id="ARBA00022448"/>
    </source>
</evidence>
<keyword evidence="7 10" id="KW-1133">Transmembrane helix</keyword>
<evidence type="ECO:0000256" key="1">
    <source>
        <dbReference type="ARBA" id="ARBA00004141"/>
    </source>
</evidence>
<dbReference type="GO" id="GO:0140359">
    <property type="term" value="F:ABC-type transporter activity"/>
    <property type="evidence" value="ECO:0007669"/>
    <property type="project" value="InterPro"/>
</dbReference>
<dbReference type="InterPro" id="IPR029481">
    <property type="entry name" value="ABC_trans_N"/>
</dbReference>
<dbReference type="InterPro" id="IPR034003">
    <property type="entry name" value="ABCG_PDR_2"/>
</dbReference>
<evidence type="ECO:0000256" key="10">
    <source>
        <dbReference type="SAM" id="Phobius"/>
    </source>
</evidence>
<dbReference type="STRING" id="669874.A0A1E4TZJ5"/>
<evidence type="ECO:0000259" key="11">
    <source>
        <dbReference type="PROSITE" id="PS50893"/>
    </source>
</evidence>
<reference evidence="13" key="1">
    <citation type="submission" date="2016-05" db="EMBL/GenBank/DDBJ databases">
        <title>Comparative genomics of biotechnologically important yeasts.</title>
        <authorList>
            <consortium name="DOE Joint Genome Institute"/>
            <person name="Riley R."/>
            <person name="Haridas S."/>
            <person name="Wolfe K.H."/>
            <person name="Lopes M.R."/>
            <person name="Hittinger C.T."/>
            <person name="Goker M."/>
            <person name="Salamov A."/>
            <person name="Wisecaver J."/>
            <person name="Long T.M."/>
            <person name="Aerts A.L."/>
            <person name="Barry K."/>
            <person name="Choi C."/>
            <person name="Clum A."/>
            <person name="Coughlan A.Y."/>
            <person name="Deshpande S."/>
            <person name="Douglass A.P."/>
            <person name="Hanson S.J."/>
            <person name="Klenk H.-P."/>
            <person name="Labutti K."/>
            <person name="Lapidus A."/>
            <person name="Lindquist E."/>
            <person name="Lipzen A."/>
            <person name="Meier-Kolthoff J.P."/>
            <person name="Ohm R.A."/>
            <person name="Otillar R.P."/>
            <person name="Pangilinan J."/>
            <person name="Peng Y."/>
            <person name="Rokas A."/>
            <person name="Rosa C.A."/>
            <person name="Scheuner C."/>
            <person name="Sibirny A.A."/>
            <person name="Slot J.C."/>
            <person name="Stielow J.B."/>
            <person name="Sun H."/>
            <person name="Kurtzman C.P."/>
            <person name="Blackwell M."/>
            <person name="Grigoriev I.V."/>
            <person name="Jeffries T.W."/>
        </authorList>
    </citation>
    <scope>NUCLEOTIDE SEQUENCE [LARGE SCALE GENOMIC DNA]</scope>
    <source>
        <strain evidence="13">NRRL Y-2460</strain>
    </source>
</reference>
<feature type="transmembrane region" description="Helical" evidence="10">
    <location>
        <begin position="639"/>
        <end position="658"/>
    </location>
</feature>
<feature type="transmembrane region" description="Helical" evidence="10">
    <location>
        <begin position="670"/>
        <end position="689"/>
    </location>
</feature>
<dbReference type="InterPro" id="IPR003593">
    <property type="entry name" value="AAA+_ATPase"/>
</dbReference>
<dbReference type="GO" id="GO:0005524">
    <property type="term" value="F:ATP binding"/>
    <property type="evidence" value="ECO:0007669"/>
    <property type="project" value="UniProtKB-KW"/>
</dbReference>
<comment type="subcellular location">
    <subcellularLocation>
        <location evidence="1">Membrane</location>
        <topology evidence="1">Multi-pass membrane protein</topology>
    </subcellularLocation>
</comment>
<dbReference type="Proteomes" id="UP000094236">
    <property type="component" value="Unassembled WGS sequence"/>
</dbReference>
<keyword evidence="2" id="KW-0813">Transport</keyword>
<dbReference type="InterPro" id="IPR010929">
    <property type="entry name" value="PDR_CDR_ABC"/>
</dbReference>
<dbReference type="InterPro" id="IPR013525">
    <property type="entry name" value="ABC2_TM"/>
</dbReference>
<feature type="transmembrane region" description="Helical" evidence="10">
    <location>
        <begin position="557"/>
        <end position="577"/>
    </location>
</feature>
<feature type="region of interest" description="Disordered" evidence="9">
    <location>
        <begin position="23"/>
        <end position="70"/>
    </location>
</feature>
<evidence type="ECO:0000256" key="3">
    <source>
        <dbReference type="ARBA" id="ARBA00022692"/>
    </source>
</evidence>
<dbReference type="EMBL" id="KV454012">
    <property type="protein sequence ID" value="ODV97159.1"/>
    <property type="molecule type" value="Genomic_DNA"/>
</dbReference>
<dbReference type="PANTHER" id="PTHR19241">
    <property type="entry name" value="ATP-BINDING CASSETTE TRANSPORTER"/>
    <property type="match status" value="1"/>
</dbReference>
<dbReference type="CDD" id="cd03232">
    <property type="entry name" value="ABCG_PDR_domain2"/>
    <property type="match status" value="1"/>
</dbReference>
<evidence type="ECO:0000256" key="5">
    <source>
        <dbReference type="ARBA" id="ARBA00022741"/>
    </source>
</evidence>
<gene>
    <name evidence="12" type="ORF">PACTADRAFT_32646</name>
</gene>
<feature type="compositionally biased region" description="Basic and acidic residues" evidence="9">
    <location>
        <begin position="53"/>
        <end position="64"/>
    </location>
</feature>
<dbReference type="Pfam" id="PF01061">
    <property type="entry name" value="ABC2_membrane"/>
    <property type="match status" value="2"/>
</dbReference>
<dbReference type="InterPro" id="IPR005285">
    <property type="entry name" value="Drug-R_PDR/CDR"/>
</dbReference>
<dbReference type="InterPro" id="IPR003439">
    <property type="entry name" value="ABC_transporter-like_ATP-bd"/>
</dbReference>
<sequence>MSSSAPEGDEVETISVVSTFNEVPGYQGFSEEEQRSVRDLARKLTNESASSLRRSETSSSSEREPGDDELPLNMIETMKSLNSMADVPGVNTFAGGVDPRLDPYSDQFDSKFWIKNLKVLRDQDPEYYKPAVLGVGYKNLRCYGVSVVADYQDTLVNLPGKLLGHFIRKIFSRKDESRYFSILKPMDALIKPGELTVVLGRPGSGCSTLLKTISAHTYGFHVDKNSIISYDGISQKDIIRHYRGDVVYSAETDVHFPHLTVGQTLEFAARLRTPENRVPGISREQYAKHMTAVYMAMYGLSHTYDSKVGNELVRGISGGERKRVSIAEVALSSASLQCWDNSTRGLDSATALEFIKALKASASILDATPLIAIYQGSQDAYDLFDKAIVLYEGRQIYFGSTKKAKKFFSDMGYECPQRQTTADFLTSMTNPAERIVKPGFENKVPRTAEEFEKYWRESPDYKVLIKEIDEYLKITEVDSEHKDAFKESHIARQSKHIRPSSSYTVSYFMQIKNVMRRNFQRTRGDPSITLTQVLSNSLMSLVISSIFYDLQPNTSSFFFRCAAMFTAVLFNSFSSLLEVMTLFDARPIVEKHKQYALYHPSADGLASVITESPPKLVTSLCFNLILYFMVNFRRSPGHFFFYYLIVTTAVYSMSHIYRTIASASKTLSQAMTPASILLLAFSIYAGFVLPTPSMLGWSRWINYLNPVGYAFEAMMTNEFVGRTFTCSEFIPSGSAYDNVSLDYKVCSVVGSVAGYDYVNGTTYLEESYDYRYSHRWRNWGIMVGFVLFFLGTYLGLIEFNRGAMQKGDITLFQRSTLRKLKKEQKNKARDIEAGSSVSKIFLEDNESEASSEDIKKLIKGKDIFHWRNVCYDIKVKNQVRRILSNVDGWVKPGTLTALMGATGAGKTTLLDVLASRVTMGVVTGDIFVNGRLRDSSFQRSTGYAQQQDLHLETSTVREALRFSAYLRQPASVSKSEKESYVESVISILEMSKYANAVVGVSGEGLNVEQRKRLTIGVELAAKPELLLFLDEPTSGLDSQTAWSICKLIRKLADHGQAVLCTIHQPSAILLQEFDRLLFLKEGGKTVYFGDLGPGCETLIKYFESHGSAKFPKSCNPAEFMLEIIGAAPGSHPNKDYHQVWLDSEEHKAVIAELEEMERELVKIPVSDSAEIHKEFAAPLYLQYIIVTRRVFQQYWRKPSYLWSKLLLSTTAPLFDGFSFFHAKKSLQGLQNQMFSIFMFLVTFNTLNHQMLPNYVSQRDLYEARERPSKTFSWLAFICAQITVEIPWQILCGTIAFFCYYYPVGLYNNASTTQELHERGALFWLLSVAFYVFTMTFGQACIAGIEISDNAANIAMVSFTMCLLFCGVLATPTQLPGFWIFMYRVSPFTYLVGAMLATAIGNSDITCSDEEYVHFDPPSGLTCGEYMEDYIDVASGYLLYDNATSDCSYCTGKYTNTYLEELSINYSLKWRNYGIFLCYIFFNIAVTICFYWLFRVPKSKNRVKEVNKATTTTKETENNQSEKLANNV</sequence>
<dbReference type="GO" id="GO:0016887">
    <property type="term" value="F:ATP hydrolysis activity"/>
    <property type="evidence" value="ECO:0007669"/>
    <property type="project" value="InterPro"/>
</dbReference>
<evidence type="ECO:0000256" key="4">
    <source>
        <dbReference type="ARBA" id="ARBA00022737"/>
    </source>
</evidence>
<feature type="domain" description="ABC transporter" evidence="11">
    <location>
        <begin position="167"/>
        <end position="417"/>
    </location>
</feature>
<feature type="transmembrane region" description="Helical" evidence="10">
    <location>
        <begin position="1350"/>
        <end position="1370"/>
    </location>
</feature>
<feature type="compositionally biased region" description="Basic and acidic residues" evidence="9">
    <location>
        <begin position="32"/>
        <end position="45"/>
    </location>
</feature>
<proteinExistence type="predicted"/>
<feature type="domain" description="ABC transporter" evidence="11">
    <location>
        <begin position="858"/>
        <end position="1106"/>
    </location>
</feature>
<keyword evidence="13" id="KW-1185">Reference proteome</keyword>
<dbReference type="InterPro" id="IPR027417">
    <property type="entry name" value="P-loop_NTPase"/>
</dbReference>
<dbReference type="NCBIfam" id="TIGR00956">
    <property type="entry name" value="3a01205"/>
    <property type="match status" value="1"/>
</dbReference>
<feature type="transmembrane region" description="Helical" evidence="10">
    <location>
        <begin position="1472"/>
        <end position="1493"/>
    </location>
</feature>